<name>A0A098BLL9_9NOCA</name>
<gene>
    <name evidence="1" type="ORF">RHRU231_50016</name>
</gene>
<dbReference type="RefSeq" id="WP_152545956.1">
    <property type="nucleotide sequence ID" value="NZ_JAPWIU010000043.1"/>
</dbReference>
<evidence type="ECO:0000313" key="1">
    <source>
        <dbReference type="EMBL" id="CDZ89594.1"/>
    </source>
</evidence>
<proteinExistence type="predicted"/>
<organism evidence="1 2">
    <name type="scientific">Rhodococcus ruber</name>
    <dbReference type="NCBI Taxonomy" id="1830"/>
    <lineage>
        <taxon>Bacteria</taxon>
        <taxon>Bacillati</taxon>
        <taxon>Actinomycetota</taxon>
        <taxon>Actinomycetes</taxon>
        <taxon>Mycobacteriales</taxon>
        <taxon>Nocardiaceae</taxon>
        <taxon>Rhodococcus</taxon>
    </lineage>
</organism>
<accession>A0A098BLL9</accession>
<evidence type="ECO:0000313" key="2">
    <source>
        <dbReference type="Proteomes" id="UP000042997"/>
    </source>
</evidence>
<dbReference type="AlphaFoldDB" id="A0A098BLL9"/>
<sequence>MTYGDADELKDAVAQTGLVVVSLQDLREMLEYKKLGPRVLAEVSTTLSGVGLGYYPRSVIDDNPQPRQWEEVRIYAKNSAVGKVVEAVLEPGTANDTFLLEVANADDARAAEILDQIRTLIDG</sequence>
<dbReference type="EMBL" id="CCSD01000061">
    <property type="protein sequence ID" value="CDZ89594.1"/>
    <property type="molecule type" value="Genomic_DNA"/>
</dbReference>
<dbReference type="Proteomes" id="UP000042997">
    <property type="component" value="Unassembled WGS sequence"/>
</dbReference>
<protein>
    <submittedName>
        <fullName evidence="1">Uncharacterized protein</fullName>
    </submittedName>
</protein>
<reference evidence="1 2" key="1">
    <citation type="journal article" date="2014" name="Genome Announc.">
        <title>Draft Genome Sequence of Propane- and Butane-Oxidizing Actinobacterium Rhodococcus ruber IEGM 231.</title>
        <authorList>
            <person name="Ivshina I.B."/>
            <person name="Kuyukina M.S."/>
            <person name="Krivoruchko A.V."/>
            <person name="Barbe V."/>
            <person name="Fischer C."/>
        </authorList>
    </citation>
    <scope>NUCLEOTIDE SEQUENCE [LARGE SCALE GENOMIC DNA]</scope>
</reference>